<dbReference type="InterPro" id="IPR018060">
    <property type="entry name" value="HTH_AraC"/>
</dbReference>
<dbReference type="InterPro" id="IPR050204">
    <property type="entry name" value="AraC_XylS_family_regulators"/>
</dbReference>
<dbReference type="OrthoDB" id="5622169at2"/>
<protein>
    <submittedName>
        <fullName evidence="5">AraC family transcriptional regulator</fullName>
    </submittedName>
</protein>
<keyword evidence="1" id="KW-0805">Transcription regulation</keyword>
<dbReference type="Gene3D" id="1.10.10.60">
    <property type="entry name" value="Homeodomain-like"/>
    <property type="match status" value="2"/>
</dbReference>
<gene>
    <name evidence="5" type="ORF">CPA45_02315</name>
</gene>
<dbReference type="Pfam" id="PF12833">
    <property type="entry name" value="HTH_18"/>
    <property type="match status" value="1"/>
</dbReference>
<evidence type="ECO:0000313" key="6">
    <source>
        <dbReference type="Proteomes" id="UP000218677"/>
    </source>
</evidence>
<accession>A0A2A4HTL4</accession>
<dbReference type="SMART" id="SM00342">
    <property type="entry name" value="HTH_ARAC"/>
    <property type="match status" value="1"/>
</dbReference>
<evidence type="ECO:0000256" key="1">
    <source>
        <dbReference type="ARBA" id="ARBA00023015"/>
    </source>
</evidence>
<dbReference type="InterPro" id="IPR009057">
    <property type="entry name" value="Homeodomain-like_sf"/>
</dbReference>
<keyword evidence="2" id="KW-0238">DNA-binding</keyword>
<dbReference type="GO" id="GO:0003700">
    <property type="term" value="F:DNA-binding transcription factor activity"/>
    <property type="evidence" value="ECO:0007669"/>
    <property type="project" value="InterPro"/>
</dbReference>
<evidence type="ECO:0000256" key="2">
    <source>
        <dbReference type="ARBA" id="ARBA00023125"/>
    </source>
</evidence>
<dbReference type="PANTHER" id="PTHR46796:SF6">
    <property type="entry name" value="ARAC SUBFAMILY"/>
    <property type="match status" value="1"/>
</dbReference>
<comment type="caution">
    <text evidence="5">The sequence shown here is derived from an EMBL/GenBank/DDBJ whole genome shotgun (WGS) entry which is preliminary data.</text>
</comment>
<dbReference type="PROSITE" id="PS01124">
    <property type="entry name" value="HTH_ARAC_FAMILY_2"/>
    <property type="match status" value="1"/>
</dbReference>
<dbReference type="PANTHER" id="PTHR46796">
    <property type="entry name" value="HTH-TYPE TRANSCRIPTIONAL ACTIVATOR RHAS-RELATED"/>
    <property type="match status" value="1"/>
</dbReference>
<keyword evidence="6" id="KW-1185">Reference proteome</keyword>
<sequence length="179" mass="20325">MLSLLMETERVIHLNPDAAATQLRRAISLLTADSDSKPSQDRVTGRLARWQIARVNDFIDQHLGRCIRTNELASLLSLSTSYFSRLFKQTMGITPLLYVTARRVEAAGQYMLCSECSLSDIALRYGFCDQSHLCRVFKRETGLSPQTWRKLYSGATPRRRKASMPLNTIQLHDPIANHN</sequence>
<feature type="domain" description="HTH araC/xylS-type" evidence="4">
    <location>
        <begin position="53"/>
        <end position="151"/>
    </location>
</feature>
<dbReference type="EMBL" id="NWUX01000001">
    <property type="protein sequence ID" value="PCF97585.1"/>
    <property type="molecule type" value="Genomic_DNA"/>
</dbReference>
<reference evidence="6" key="1">
    <citation type="submission" date="2017-09" db="EMBL/GenBank/DDBJ databases">
        <authorList>
            <person name="Cho G.-S."/>
            <person name="Oguntoyinbo F.A."/>
            <person name="Cnockaert M."/>
            <person name="Kabisch J."/>
            <person name="Neve H."/>
            <person name="Bockelmann W."/>
            <person name="Wenning M."/>
            <person name="Franz C.M."/>
            <person name="Vandamme P."/>
        </authorList>
    </citation>
    <scope>NUCLEOTIDE SEQUENCE [LARGE SCALE GENOMIC DNA]</scope>
    <source>
        <strain evidence="6">MBT G8648</strain>
    </source>
</reference>
<evidence type="ECO:0000256" key="3">
    <source>
        <dbReference type="ARBA" id="ARBA00023163"/>
    </source>
</evidence>
<dbReference type="Proteomes" id="UP000218677">
    <property type="component" value="Unassembled WGS sequence"/>
</dbReference>
<name>A0A2A4HTL4_9GAMM</name>
<dbReference type="AlphaFoldDB" id="A0A2A4HTL4"/>
<evidence type="ECO:0000313" key="5">
    <source>
        <dbReference type="EMBL" id="PCF97585.1"/>
    </source>
</evidence>
<keyword evidence="3" id="KW-0804">Transcription</keyword>
<proteinExistence type="predicted"/>
<dbReference type="GO" id="GO:0043565">
    <property type="term" value="F:sequence-specific DNA binding"/>
    <property type="evidence" value="ECO:0007669"/>
    <property type="project" value="InterPro"/>
</dbReference>
<evidence type="ECO:0000259" key="4">
    <source>
        <dbReference type="PROSITE" id="PS01124"/>
    </source>
</evidence>
<organism evidence="5 6">
    <name type="scientific">Vreelandella nigrificans</name>
    <dbReference type="NCBI Taxonomy" id="2042704"/>
    <lineage>
        <taxon>Bacteria</taxon>
        <taxon>Pseudomonadati</taxon>
        <taxon>Pseudomonadota</taxon>
        <taxon>Gammaproteobacteria</taxon>
        <taxon>Oceanospirillales</taxon>
        <taxon>Halomonadaceae</taxon>
        <taxon>Vreelandella</taxon>
    </lineage>
</organism>
<dbReference type="RefSeq" id="WP_096649939.1">
    <property type="nucleotide sequence ID" value="NZ_NWUX01000001.1"/>
</dbReference>
<dbReference type="SUPFAM" id="SSF46689">
    <property type="entry name" value="Homeodomain-like"/>
    <property type="match status" value="2"/>
</dbReference>